<dbReference type="Gene3D" id="1.10.3720.10">
    <property type="entry name" value="MetI-like"/>
    <property type="match status" value="1"/>
</dbReference>
<evidence type="ECO:0000313" key="9">
    <source>
        <dbReference type="EMBL" id="OWT55713.1"/>
    </source>
</evidence>
<dbReference type="CDD" id="cd06261">
    <property type="entry name" value="TM_PBP2"/>
    <property type="match status" value="1"/>
</dbReference>
<keyword evidence="6 7" id="KW-0472">Membrane</keyword>
<dbReference type="Pfam" id="PF00528">
    <property type="entry name" value="BPD_transp_1"/>
    <property type="match status" value="1"/>
</dbReference>
<dbReference type="InterPro" id="IPR000515">
    <property type="entry name" value="MetI-like"/>
</dbReference>
<dbReference type="PANTHER" id="PTHR43163">
    <property type="entry name" value="DIPEPTIDE TRANSPORT SYSTEM PERMEASE PROTEIN DPPB-RELATED"/>
    <property type="match status" value="1"/>
</dbReference>
<dbReference type="Proteomes" id="UP000214603">
    <property type="component" value="Unassembled WGS sequence"/>
</dbReference>
<keyword evidence="5 7" id="KW-1133">Transmembrane helix</keyword>
<dbReference type="InterPro" id="IPR045621">
    <property type="entry name" value="BPD_transp_1_N"/>
</dbReference>
<dbReference type="Pfam" id="PF19300">
    <property type="entry name" value="BPD_transp_1_N"/>
    <property type="match status" value="1"/>
</dbReference>
<feature type="transmembrane region" description="Helical" evidence="7">
    <location>
        <begin position="275"/>
        <end position="295"/>
    </location>
</feature>
<dbReference type="EMBL" id="NJIH01000012">
    <property type="protein sequence ID" value="OWT55713.1"/>
    <property type="molecule type" value="Genomic_DNA"/>
</dbReference>
<keyword evidence="4 7" id="KW-0812">Transmembrane</keyword>
<dbReference type="PROSITE" id="PS50928">
    <property type="entry name" value="ABC_TM1"/>
    <property type="match status" value="1"/>
</dbReference>
<organism evidence="9 10">
    <name type="scientific">Candidimonas nitroreducens</name>
    <dbReference type="NCBI Taxonomy" id="683354"/>
    <lineage>
        <taxon>Bacteria</taxon>
        <taxon>Pseudomonadati</taxon>
        <taxon>Pseudomonadota</taxon>
        <taxon>Betaproteobacteria</taxon>
        <taxon>Burkholderiales</taxon>
        <taxon>Alcaligenaceae</taxon>
        <taxon>Candidimonas</taxon>
    </lineage>
</organism>
<dbReference type="PANTHER" id="PTHR43163:SF6">
    <property type="entry name" value="DIPEPTIDE TRANSPORT SYSTEM PERMEASE PROTEIN DPPB-RELATED"/>
    <property type="match status" value="1"/>
</dbReference>
<comment type="subcellular location">
    <subcellularLocation>
        <location evidence="1 7">Cell membrane</location>
        <topology evidence="1 7">Multi-pass membrane protein</topology>
    </subcellularLocation>
</comment>
<sequence length="304" mass="33219">MKRYLMRYALQFIPVLLIISLIVFVLVYMAGDPVALMLPDSATPAEIATLRESLGLNRPFLVQFWIFLTHICSGDFGMSFRYHADAMSVVLSRLPASVELGMLAMAFALAVSIPLGIWSAIRRNSSLDVLITGASVAGKAMPTFWLGLMLILIFAVKFRVFPVSGSGGLSHMILPAITLGGGAAAEIARLVRSNMIETLGQDYIRTARSKGLGDFDIIFRHAFKNCLNPVITMVTVQLPFLIGGSLITETVFAYPGVGQLLVQAVNARDMSVVEAGVFLIALIVIFMNMVGDVLYRLVDHRIKY</sequence>
<name>A0A225M651_9BURK</name>
<feature type="transmembrane region" description="Helical" evidence="7">
    <location>
        <begin position="12"/>
        <end position="31"/>
    </location>
</feature>
<evidence type="ECO:0000256" key="5">
    <source>
        <dbReference type="ARBA" id="ARBA00022989"/>
    </source>
</evidence>
<evidence type="ECO:0000256" key="3">
    <source>
        <dbReference type="ARBA" id="ARBA00022475"/>
    </source>
</evidence>
<accession>A0A225M651</accession>
<feature type="transmembrane region" description="Helical" evidence="7">
    <location>
        <begin position="141"/>
        <end position="160"/>
    </location>
</feature>
<dbReference type="RefSeq" id="WP_088605286.1">
    <property type="nucleotide sequence ID" value="NZ_NJIH01000012.1"/>
</dbReference>
<protein>
    <submittedName>
        <fullName evidence="9">ABC transporter permease</fullName>
    </submittedName>
</protein>
<keyword evidence="10" id="KW-1185">Reference proteome</keyword>
<comment type="caution">
    <text evidence="9">The sequence shown here is derived from an EMBL/GenBank/DDBJ whole genome shotgun (WGS) entry which is preliminary data.</text>
</comment>
<comment type="similarity">
    <text evidence="7">Belongs to the binding-protein-dependent transport system permease family.</text>
</comment>
<evidence type="ECO:0000313" key="10">
    <source>
        <dbReference type="Proteomes" id="UP000214603"/>
    </source>
</evidence>
<feature type="transmembrane region" description="Helical" evidence="7">
    <location>
        <begin position="230"/>
        <end position="255"/>
    </location>
</feature>
<evidence type="ECO:0000256" key="2">
    <source>
        <dbReference type="ARBA" id="ARBA00022448"/>
    </source>
</evidence>
<feature type="domain" description="ABC transmembrane type-1" evidence="8">
    <location>
        <begin position="94"/>
        <end position="291"/>
    </location>
</feature>
<feature type="transmembrane region" description="Helical" evidence="7">
    <location>
        <begin position="100"/>
        <end position="121"/>
    </location>
</feature>
<evidence type="ECO:0000256" key="1">
    <source>
        <dbReference type="ARBA" id="ARBA00004651"/>
    </source>
</evidence>
<gene>
    <name evidence="9" type="ORF">CEY11_20565</name>
</gene>
<evidence type="ECO:0000256" key="4">
    <source>
        <dbReference type="ARBA" id="ARBA00022692"/>
    </source>
</evidence>
<dbReference type="GO" id="GO:0005886">
    <property type="term" value="C:plasma membrane"/>
    <property type="evidence" value="ECO:0007669"/>
    <property type="project" value="UniProtKB-SubCell"/>
</dbReference>
<evidence type="ECO:0000256" key="6">
    <source>
        <dbReference type="ARBA" id="ARBA00023136"/>
    </source>
</evidence>
<keyword evidence="2 7" id="KW-0813">Transport</keyword>
<keyword evidence="3" id="KW-1003">Cell membrane</keyword>
<proteinExistence type="inferred from homology"/>
<dbReference type="SUPFAM" id="SSF161098">
    <property type="entry name" value="MetI-like"/>
    <property type="match status" value="1"/>
</dbReference>
<dbReference type="InterPro" id="IPR035906">
    <property type="entry name" value="MetI-like_sf"/>
</dbReference>
<reference evidence="10" key="1">
    <citation type="submission" date="2017-06" db="EMBL/GenBank/DDBJ databases">
        <title>Herbaspirillum phytohormonus sp. nov., isolated from the root nodule of Robinia pseudoacacia in lead-zinc mine.</title>
        <authorList>
            <person name="Fan M."/>
            <person name="Lin Y."/>
        </authorList>
    </citation>
    <scope>NUCLEOTIDE SEQUENCE [LARGE SCALE GENOMIC DNA]</scope>
    <source>
        <strain evidence="10">SC-089</strain>
    </source>
</reference>
<dbReference type="AlphaFoldDB" id="A0A225M651"/>
<dbReference type="GO" id="GO:0055085">
    <property type="term" value="P:transmembrane transport"/>
    <property type="evidence" value="ECO:0007669"/>
    <property type="project" value="InterPro"/>
</dbReference>
<evidence type="ECO:0000256" key="7">
    <source>
        <dbReference type="RuleBase" id="RU363032"/>
    </source>
</evidence>
<evidence type="ECO:0000259" key="8">
    <source>
        <dbReference type="PROSITE" id="PS50928"/>
    </source>
</evidence>
<dbReference type="OrthoDB" id="9803623at2"/>